<evidence type="ECO:0000313" key="1">
    <source>
        <dbReference type="EMBL" id="KAJ8116723.1"/>
    </source>
</evidence>
<organism evidence="1 2">
    <name type="scientific">Boeremia exigua</name>
    <dbReference type="NCBI Taxonomy" id="749465"/>
    <lineage>
        <taxon>Eukaryota</taxon>
        <taxon>Fungi</taxon>
        <taxon>Dikarya</taxon>
        <taxon>Ascomycota</taxon>
        <taxon>Pezizomycotina</taxon>
        <taxon>Dothideomycetes</taxon>
        <taxon>Pleosporomycetidae</taxon>
        <taxon>Pleosporales</taxon>
        <taxon>Pleosporineae</taxon>
        <taxon>Didymellaceae</taxon>
        <taxon>Boeremia</taxon>
    </lineage>
</organism>
<gene>
    <name evidence="1" type="ORF">OPT61_g1914</name>
</gene>
<reference evidence="1" key="1">
    <citation type="submission" date="2022-11" db="EMBL/GenBank/DDBJ databases">
        <title>Genome Sequence of Boeremia exigua.</title>
        <authorList>
            <person name="Buettner E."/>
        </authorList>
    </citation>
    <scope>NUCLEOTIDE SEQUENCE</scope>
    <source>
        <strain evidence="1">CU02</strain>
    </source>
</reference>
<name>A0ACC2INK8_9PLEO</name>
<comment type="caution">
    <text evidence="1">The sequence shown here is derived from an EMBL/GenBank/DDBJ whole genome shotgun (WGS) entry which is preliminary data.</text>
</comment>
<proteinExistence type="predicted"/>
<dbReference type="EMBL" id="JAPHNI010000081">
    <property type="protein sequence ID" value="KAJ8116723.1"/>
    <property type="molecule type" value="Genomic_DNA"/>
</dbReference>
<sequence length="426" mass="46599">MKRIVCTLLLAIHATLTTSDTVNRPLSLNRTASILGNISTPRISVPFGHSSGVKFSEPLQVHTASRFDINNAASDQVWETYRAKGSWYTCLLDMTTEQAGTALEDKRVPPSAESIWQGDFQDEVSKWGWTEFDLNDDGGGDFRDDSESADNKIGTALTALGLSLLPASKDGNNVCYAIEHSDDLGDDEDPDDDVDMDNEGFYVVDGKQYLLTEAYYRFTLNQKEGVIFAQNLLSPRAAALTNFEDPIPPEELPALARASDIMWLYWLRGNPNPQNLRYYIVNYVLNTATLPLIARALKTHGFQTVPHWPGLQLDMPDPAALALLGSPIGSTLAHLLMQHKVALGIKHITSITVFRNNPPPGQAHSEIPEVQLLFSIAEGPSGGGQGAVSARRGMGRGPGRSFGARGIRVDKRLGAGSVMRRWLLEA</sequence>
<keyword evidence="2" id="KW-1185">Reference proteome</keyword>
<evidence type="ECO:0000313" key="2">
    <source>
        <dbReference type="Proteomes" id="UP001153331"/>
    </source>
</evidence>
<accession>A0ACC2INK8</accession>
<dbReference type="Proteomes" id="UP001153331">
    <property type="component" value="Unassembled WGS sequence"/>
</dbReference>
<protein>
    <submittedName>
        <fullName evidence="1">Uncharacterized protein</fullName>
    </submittedName>
</protein>